<organism evidence="1 2">
    <name type="scientific">Volvox reticuliferus</name>
    <dbReference type="NCBI Taxonomy" id="1737510"/>
    <lineage>
        <taxon>Eukaryota</taxon>
        <taxon>Viridiplantae</taxon>
        <taxon>Chlorophyta</taxon>
        <taxon>core chlorophytes</taxon>
        <taxon>Chlorophyceae</taxon>
        <taxon>CS clade</taxon>
        <taxon>Chlamydomonadales</taxon>
        <taxon>Volvocaceae</taxon>
        <taxon>Volvox</taxon>
    </lineage>
</organism>
<evidence type="ECO:0000313" key="1">
    <source>
        <dbReference type="EMBL" id="GIL89508.1"/>
    </source>
</evidence>
<dbReference type="Proteomes" id="UP000747110">
    <property type="component" value="Unassembled WGS sequence"/>
</dbReference>
<comment type="caution">
    <text evidence="1">The sequence shown here is derived from an EMBL/GenBank/DDBJ whole genome shotgun (WGS) entry which is preliminary data.</text>
</comment>
<keyword evidence="2" id="KW-1185">Reference proteome</keyword>
<accession>A0A8J4FX13</accession>
<sequence length="103" mass="10921">MPPLAGNAMATFHFWELLSLLDLEDLPEAAVAHLDCGGSHSTHMVHHMASSRAAGVSAAARTDLVVPAPGTPDPSEKDRESDDLVMELAPCSYHVPSISAMFL</sequence>
<gene>
    <name evidence="1" type="ORF">Vretifemale_17300</name>
</gene>
<name>A0A8J4FX13_9CHLO</name>
<reference evidence="1" key="1">
    <citation type="journal article" date="2021" name="Proc. Natl. Acad. Sci. U.S.A.">
        <title>Three genomes in the algal genus Volvox reveal the fate of a haploid sex-determining region after a transition to homothallism.</title>
        <authorList>
            <person name="Yamamoto K."/>
            <person name="Hamaji T."/>
            <person name="Kawai-Toyooka H."/>
            <person name="Matsuzaki R."/>
            <person name="Takahashi F."/>
            <person name="Nishimura Y."/>
            <person name="Kawachi M."/>
            <person name="Noguchi H."/>
            <person name="Minakuchi Y."/>
            <person name="Umen J.G."/>
            <person name="Toyoda A."/>
            <person name="Nozaki H."/>
        </authorList>
    </citation>
    <scope>NUCLEOTIDE SEQUENCE</scope>
    <source>
        <strain evidence="1">NIES-3786</strain>
    </source>
</reference>
<evidence type="ECO:0000313" key="2">
    <source>
        <dbReference type="Proteomes" id="UP000747110"/>
    </source>
</evidence>
<protein>
    <submittedName>
        <fullName evidence="1">Uncharacterized protein</fullName>
    </submittedName>
</protein>
<proteinExistence type="predicted"/>
<dbReference type="AlphaFoldDB" id="A0A8J4FX13"/>
<dbReference type="EMBL" id="BNCP01000051">
    <property type="protein sequence ID" value="GIL89508.1"/>
    <property type="molecule type" value="Genomic_DNA"/>
</dbReference>